<dbReference type="PRINTS" id="PR00421">
    <property type="entry name" value="THIOREDOXIN"/>
</dbReference>
<feature type="disulfide bond" description="Redox-active" evidence="9">
    <location>
        <begin position="33"/>
        <end position="36"/>
    </location>
</feature>
<dbReference type="SUPFAM" id="SSF52833">
    <property type="entry name" value="Thioredoxin-like"/>
    <property type="match status" value="1"/>
</dbReference>
<evidence type="ECO:0000313" key="11">
    <source>
        <dbReference type="EMBL" id="OGC15485.1"/>
    </source>
</evidence>
<dbReference type="InterPro" id="IPR013766">
    <property type="entry name" value="Thioredoxin_domain"/>
</dbReference>
<dbReference type="NCBIfam" id="TIGR01068">
    <property type="entry name" value="thioredoxin"/>
    <property type="match status" value="1"/>
</dbReference>
<evidence type="ECO:0000256" key="9">
    <source>
        <dbReference type="PIRSR" id="PIRSR000077-4"/>
    </source>
</evidence>
<evidence type="ECO:0000256" key="7">
    <source>
        <dbReference type="PIRNR" id="PIRNR000077"/>
    </source>
</evidence>
<accession>A0A1F4S4X4</accession>
<dbReference type="PANTHER" id="PTHR45663">
    <property type="entry name" value="GEO12009P1"/>
    <property type="match status" value="1"/>
</dbReference>
<dbReference type="Proteomes" id="UP000177905">
    <property type="component" value="Unassembled WGS sequence"/>
</dbReference>
<comment type="similarity">
    <text evidence="1 7">Belongs to the thioredoxin family.</text>
</comment>
<evidence type="ECO:0000256" key="4">
    <source>
        <dbReference type="ARBA" id="ARBA00023157"/>
    </source>
</evidence>
<proteinExistence type="inferred from homology"/>
<protein>
    <recommendedName>
        <fullName evidence="6 7">Thioredoxin</fullName>
    </recommendedName>
</protein>
<dbReference type="CDD" id="cd02947">
    <property type="entry name" value="TRX_family"/>
    <property type="match status" value="1"/>
</dbReference>
<evidence type="ECO:0000256" key="5">
    <source>
        <dbReference type="ARBA" id="ARBA00023284"/>
    </source>
</evidence>
<evidence type="ECO:0000256" key="8">
    <source>
        <dbReference type="PIRSR" id="PIRSR000077-1"/>
    </source>
</evidence>
<dbReference type="InterPro" id="IPR017937">
    <property type="entry name" value="Thioredoxin_CS"/>
</dbReference>
<dbReference type="FunFam" id="3.40.30.10:FF:000001">
    <property type="entry name" value="Thioredoxin"/>
    <property type="match status" value="1"/>
</dbReference>
<evidence type="ECO:0000256" key="3">
    <source>
        <dbReference type="ARBA" id="ARBA00022982"/>
    </source>
</evidence>
<dbReference type="EMBL" id="MEUA01000019">
    <property type="protein sequence ID" value="OGC15485.1"/>
    <property type="molecule type" value="Genomic_DNA"/>
</dbReference>
<evidence type="ECO:0000256" key="6">
    <source>
        <dbReference type="NCBIfam" id="TIGR01068"/>
    </source>
</evidence>
<dbReference type="Gene3D" id="3.40.30.10">
    <property type="entry name" value="Glutaredoxin"/>
    <property type="match status" value="1"/>
</dbReference>
<feature type="active site" description="Nucleophile" evidence="8">
    <location>
        <position position="33"/>
    </location>
</feature>
<keyword evidence="5 9" id="KW-0676">Redox-active center</keyword>
<keyword evidence="4 9" id="KW-1015">Disulfide bond</keyword>
<feature type="site" description="Deprotonates C-terminal active site Cys" evidence="8">
    <location>
        <position position="27"/>
    </location>
</feature>
<organism evidence="11 12">
    <name type="scientific">candidate division WOR-1 bacterium RIFOXYB2_FULL_36_35</name>
    <dbReference type="NCBI Taxonomy" id="1802578"/>
    <lineage>
        <taxon>Bacteria</taxon>
        <taxon>Bacillati</taxon>
        <taxon>Saganbacteria</taxon>
    </lineage>
</organism>
<dbReference type="GO" id="GO:0005737">
    <property type="term" value="C:cytoplasm"/>
    <property type="evidence" value="ECO:0007669"/>
    <property type="project" value="TreeGrafter"/>
</dbReference>
<evidence type="ECO:0000256" key="1">
    <source>
        <dbReference type="ARBA" id="ARBA00008987"/>
    </source>
</evidence>
<dbReference type="PROSITE" id="PS51352">
    <property type="entry name" value="THIOREDOXIN_2"/>
    <property type="match status" value="1"/>
</dbReference>
<keyword evidence="3" id="KW-0249">Electron transport</keyword>
<dbReference type="InterPro" id="IPR036249">
    <property type="entry name" value="Thioredoxin-like_sf"/>
</dbReference>
<feature type="domain" description="Thioredoxin" evidence="10">
    <location>
        <begin position="1"/>
        <end position="108"/>
    </location>
</feature>
<dbReference type="GO" id="GO:0015035">
    <property type="term" value="F:protein-disulfide reductase activity"/>
    <property type="evidence" value="ECO:0007669"/>
    <property type="project" value="UniProtKB-UniRule"/>
</dbReference>
<name>A0A1F4S4X4_UNCSA</name>
<dbReference type="Pfam" id="PF00085">
    <property type="entry name" value="Thioredoxin"/>
    <property type="match status" value="1"/>
</dbReference>
<evidence type="ECO:0000256" key="2">
    <source>
        <dbReference type="ARBA" id="ARBA00022448"/>
    </source>
</evidence>
<evidence type="ECO:0000313" key="12">
    <source>
        <dbReference type="Proteomes" id="UP000177905"/>
    </source>
</evidence>
<sequence>MSDIIKHINDSEFNVEVAQSQVPVLVDFWAPWCGPCQMLGPVLEKAAAKLEAKVKFVKINTDENQEMAAQLGVSGIPSLFIFKDGKMVSNKVGFIPQATLEEWLNKNI</sequence>
<evidence type="ECO:0000259" key="10">
    <source>
        <dbReference type="PROSITE" id="PS51352"/>
    </source>
</evidence>
<comment type="caution">
    <text evidence="11">The sequence shown here is derived from an EMBL/GenBank/DDBJ whole genome shotgun (WGS) entry which is preliminary data.</text>
</comment>
<dbReference type="PIRSF" id="PIRSF000077">
    <property type="entry name" value="Thioredoxin"/>
    <property type="match status" value="1"/>
</dbReference>
<dbReference type="InterPro" id="IPR005746">
    <property type="entry name" value="Thioredoxin"/>
</dbReference>
<feature type="site" description="Contributes to redox potential value" evidence="8">
    <location>
        <position position="35"/>
    </location>
</feature>
<gene>
    <name evidence="11" type="ORF">A2290_03740</name>
</gene>
<feature type="active site" description="Nucleophile" evidence="8">
    <location>
        <position position="36"/>
    </location>
</feature>
<keyword evidence="2" id="KW-0813">Transport</keyword>
<dbReference type="PANTHER" id="PTHR45663:SF11">
    <property type="entry name" value="GEO12009P1"/>
    <property type="match status" value="1"/>
</dbReference>
<feature type="site" description="Contributes to redox potential value" evidence="8">
    <location>
        <position position="34"/>
    </location>
</feature>
<dbReference type="PROSITE" id="PS00194">
    <property type="entry name" value="THIOREDOXIN_1"/>
    <property type="match status" value="1"/>
</dbReference>
<reference evidence="11 12" key="1">
    <citation type="journal article" date="2016" name="Nat. Commun.">
        <title>Thousands of microbial genomes shed light on interconnected biogeochemical processes in an aquifer system.</title>
        <authorList>
            <person name="Anantharaman K."/>
            <person name="Brown C.T."/>
            <person name="Hug L.A."/>
            <person name="Sharon I."/>
            <person name="Castelle C.J."/>
            <person name="Probst A.J."/>
            <person name="Thomas B.C."/>
            <person name="Singh A."/>
            <person name="Wilkins M.J."/>
            <person name="Karaoz U."/>
            <person name="Brodie E.L."/>
            <person name="Williams K.H."/>
            <person name="Hubbard S.S."/>
            <person name="Banfield J.F."/>
        </authorList>
    </citation>
    <scope>NUCLEOTIDE SEQUENCE [LARGE SCALE GENOMIC DNA]</scope>
</reference>
<dbReference type="AlphaFoldDB" id="A0A1F4S4X4"/>